<feature type="disulfide bond" evidence="9">
    <location>
        <begin position="162"/>
        <end position="177"/>
    </location>
</feature>
<dbReference type="Gene3D" id="2.10.50.10">
    <property type="entry name" value="Tumor Necrosis Factor Receptor, subunit A, domain 2"/>
    <property type="match status" value="5"/>
</dbReference>
<dbReference type="PROSITE" id="PS50026">
    <property type="entry name" value="EGF_3"/>
    <property type="match status" value="7"/>
</dbReference>
<reference evidence="17" key="1">
    <citation type="submission" date="2012-04" db="EMBL/GenBank/DDBJ databases">
        <title>The Genome Sequence of Loa loa.</title>
        <authorList>
            <consortium name="The Broad Institute Genome Sequencing Platform"/>
            <consortium name="Broad Institute Genome Sequencing Center for Infectious Disease"/>
            <person name="Nutman T.B."/>
            <person name="Fink D.L."/>
            <person name="Russ C."/>
            <person name="Young S."/>
            <person name="Zeng Q."/>
            <person name="Gargeya S."/>
            <person name="Alvarado L."/>
            <person name="Berlin A."/>
            <person name="Chapman S.B."/>
            <person name="Chen Z."/>
            <person name="Freedman E."/>
            <person name="Gellesch M."/>
            <person name="Goldberg J."/>
            <person name="Griggs A."/>
            <person name="Gujja S."/>
            <person name="Heilman E.R."/>
            <person name="Heiman D."/>
            <person name="Howarth C."/>
            <person name="Mehta T."/>
            <person name="Neiman D."/>
            <person name="Pearson M."/>
            <person name="Roberts A."/>
            <person name="Saif S."/>
            <person name="Shea T."/>
            <person name="Shenoy N."/>
            <person name="Sisk P."/>
            <person name="Stolte C."/>
            <person name="Sykes S."/>
            <person name="White J."/>
            <person name="Yandava C."/>
            <person name="Haas B."/>
            <person name="Henn M.R."/>
            <person name="Nusbaum C."/>
            <person name="Birren B."/>
        </authorList>
    </citation>
    <scope>NUCLEOTIDE SEQUENCE [LARGE SCALE GENOMIC DNA]</scope>
</reference>
<dbReference type="InterPro" id="IPR035976">
    <property type="entry name" value="Sushi/SCR/CCP_sf"/>
</dbReference>
<organism evidence="17 18">
    <name type="scientific">Loa loa</name>
    <name type="common">Eye worm</name>
    <name type="synonym">Filaria loa</name>
    <dbReference type="NCBI Taxonomy" id="7209"/>
    <lineage>
        <taxon>Eukaryota</taxon>
        <taxon>Metazoa</taxon>
        <taxon>Ecdysozoa</taxon>
        <taxon>Nematoda</taxon>
        <taxon>Chromadorea</taxon>
        <taxon>Rhabditida</taxon>
        <taxon>Spirurina</taxon>
        <taxon>Spiruromorpha</taxon>
        <taxon>Filarioidea</taxon>
        <taxon>Onchocercidae</taxon>
        <taxon>Loa</taxon>
    </lineage>
</organism>
<dbReference type="InterPro" id="IPR035914">
    <property type="entry name" value="Sperma_CUB_dom_sf"/>
</dbReference>
<evidence type="ECO:0000256" key="10">
    <source>
        <dbReference type="PROSITE-ProRule" id="PRU00302"/>
    </source>
</evidence>
<dbReference type="SUPFAM" id="SSF57196">
    <property type="entry name" value="EGF/Laminin"/>
    <property type="match status" value="6"/>
</dbReference>
<dbReference type="Pfam" id="PF00084">
    <property type="entry name" value="Sushi"/>
    <property type="match status" value="2"/>
</dbReference>
<dbReference type="Gene3D" id="2.10.70.10">
    <property type="entry name" value="Complement Module, domain 1"/>
    <property type="match status" value="2"/>
</dbReference>
<keyword evidence="4" id="KW-0677">Repeat</keyword>
<feature type="domain" description="EGF-like" evidence="13">
    <location>
        <begin position="1895"/>
        <end position="1934"/>
    </location>
</feature>
<feature type="disulfide bond" evidence="8">
    <location>
        <begin position="1999"/>
        <end position="2008"/>
    </location>
</feature>
<dbReference type="InterPro" id="IPR011641">
    <property type="entry name" value="Tyr-kin_ephrin_A/B_rcpt-like"/>
</dbReference>
<feature type="disulfide bond" evidence="8">
    <location>
        <begin position="2123"/>
        <end position="2132"/>
    </location>
</feature>
<dbReference type="Gene3D" id="2.60.40.1770">
    <property type="entry name" value="ephrin a2 ectodomain"/>
    <property type="match status" value="1"/>
</dbReference>
<feature type="domain" description="HYR" evidence="14">
    <location>
        <begin position="2421"/>
        <end position="2504"/>
    </location>
</feature>
<keyword evidence="3" id="KW-0732">Signal</keyword>
<dbReference type="PANTHER" id="PTHR12916:SF9">
    <property type="entry name" value="NEUROGENIC LOCUS NOTCH HOMOLOG PROTEIN 1-RELATED"/>
    <property type="match status" value="1"/>
</dbReference>
<sequence>MQKKDVTKQELSWADANNLCASQRYNYSRSIALHDWFLMRDMSVGLLNSTNSYWTAFYYRGAEDSRRQDCRARDAVLHAKYYPYTTSIYNPLWSSHQSGLADCARNSCVYIYANFSDQINYGWKMGNCSTKYRTICETFACLEDYQFRCEDNSKCYPRKGRCDGIQECSDNSDEASCSKRRVGCGKTLFEEAANEINFEMSSAEYAICQWIIRQPVDSKIVLTLVNVTIRDGDELIITGIQNSTMNSQMLLNMSIAKTQYISIGNTVIINFRSQKTVPAVVKMRNVILKFSYATRGIYCFLPIIAHGSVINVTGFEMGSELYFECHLGYQIPSGQFFLSRCYNVLSCGSASVVYNDAILTGYTRNVTLYSRALYSCESGLYLNGNSPPFRLCTESGTWTNPDFSCQATRCHATSFAYGHFLDQFYANGTAGKYVCDEGFYQKDSDPMCIFGSWKGTPYCYPEYYCYYNSCGNGTCIQLIGGYSCLCYEGFRMISTSKGYTCSDIDECSTPGYSLCEFTCVNTMGSYECKCPDTHRLYTGTNSLNNLITNTEFLIPNRTCIERRCPAPEIPPNVIPYPLYMDTFPYQNGLFQIGTVVYFACNHPAYNYTTLVCDKTESWIVLNDCLGVTCKPLEITKENLMIWPIKKSYKFNDKIHFFCDEFYQLNGPSSSYCIGVDKWSLSKLPDCVVRQCPGLQLDDYETIPVSNNKDNAADNLEILFESATHITDTPGYSNTFYYVEDIQRIQSDDSAAVTKGYSKNCIRNTVSDLHVAVNTSAMLWCFLSAKCTNITSINWCRDDHQNINGVSLEGGNGSFGLFFESVKIIDDGRYYCIILGKNEELLEKHPVDLYVYQTFETGRSWPGIVQNSELVKENTNIANHPSAYLNMSDIDLIDHRLNLFQKEICTQHSNLFLGIRSDSNSATLESVKIYAIKCPEVRVSFALFPQTAAVEDGSIVSGRCLHGAHTNVQGQDPQLFCTRHGKWIYNARSANLCFCSINYTSENDACVERGPVCYVCSGSNETDCNDSSAVFCDKRQYCFTQIIKTPEGNVLRKGCMNECTANRTRCKTKEEACEMCCQKDYCNSWGNMSKIPVEHLRPYPIYSKGLLATATVVPPLIYNYEPFYNLTVDHDIFNGTVQFVKEKDAIIWTVTNRMLQFRNCSTYISYKDYWAPALDCPPLYIDHLANTTSLKFRSRLPDISYRDFGSRVSLHYTPSNGTVTEIGQPLQITVTAINESNNSAQCVFWYIGEVADCPLWPINETEYQCEGSMNHRVCKRRHKCPGIQFPNHVTSLHCVAGQGWSYMSPQSIANFPLNLFRTPICLQSSAGDVNLSVNLAISSHLNESCKAALIDKVHQLPKMHETKECRQLKWTFIGLLVIDSNIFINYTVRHENISMTLKCAAQFVRQIIKGKLAFNALKTTCKNIEFNALSANYSTGCSNDECAPGFYAAANGCYPCPLHSFSETVNARNCTRCPTNTFTAKTGSFSSQLCRKQCPPGFFSPTGLEPCQACAVGFYQSHYGLQYCNYCSSPHTTSIVGAVSASECVLKCKPGWFSRTGFEPCIKCPTGFYQDRAGQTTCNACNIDANKQMSINNHCKDFSCRKSGCKNNGHCSKERCICPFFHIGLDCSVALNLCLANFCSRDEECHFDGVTTSCLRNSDLSSEGSGMKCWESVWKSKHQKQLLDEETQGVVNESSSLTSMIFANISARLNIDLGLFTKQLPVKSQNPKIREEENEEIVVSMENHGSISDRPQSLMQFISDQLVSSEITTIRRWKSDVSHTATTFSPSAVVARLLSTEISVVSVERAIKLMAVITVYCYKAVITNHVGKTHAKILATIISASVQLVMHNAFHKQQWCPINKECDQKNRCKNNGISVCDYKTRCICPTPYFGEFCAEKADPCKNLPCGHSTCIPRFDHLWPYYFCKCDPGYYGEKCTAHAACVDKNIDCRHGYCRENDQTAYCECYPGFTGNDCSVEINQCDSSPCVHGTCKPKFLGYTCICDEGFEGNQCERLIDPCDEKPCSINSECHALSYGYKGKFVCNCATGWTGMYCTELIDLCTHSQCISGSTCVTRPELNGDVGYVCVCPSNKTGTFCNESVDYCKPMNPCLHDGICQQKDDGYTCRCKPGYQGDHCQHDLCSPNPCQNNGNCTILSLTTYKCSCPQYYEGVSCTAVTDVCMLNNFEDYCLNGGKCISNNSEPTCRCTCQYEGHRCENKKDLDFNVMFNEQTRNLTSSSFDASILKQFTLCFWIRIISMEENPFVSFVHFDQQGLGKSVLSITQNALRFGKYAGWTNMTENQWQQFCFRRREDGISEWIRNGETVWKRKWDIPPVNGSLRILLGSSESFHGEMSMVQLYSTALRSKQISDSIHYCKQRLQSVVTNSEAPLIDWNQFTGVKSGNRNFPGICTLSECLLNPHHCSSAMDKMPPKVINCPANIITTSENRLKIVDWSPSKSNEIFADNGIVHISSNYNSGDVFTWGKYHIVYIAEDQTGNIETCQFDLVIATMNCSNPEKTDGINFTVQNIHSETVRKVAFVECEANYMPIHPVTDFYLCDLMGQWTRWPHGINFYFPSCLKYRAPLQQLNGLMIVTASCGEFEVYKKNLTTVILVGLQYHFAEECAWLIVLIKCPPGMYCTKDKCMPCPENTFKENAGCKQCTPCPNNTITGPIIEDIGYQSIFDCYTNCTPGYHYSIQEGSCVKCPKGMYQDRPGQLRCNACPESRSTSKRGSVHVSNCTVICGAGMSMGAHSQCITCAKGKYRQENSTEARCTPCPDYFTTPDNGSISQSNCTVLDCPPGTYINLSSPSECFFCPRNYYQERSNQTECRQCVKPLITLGTGSVHPRQCMKPLFWDPLVSDVDISKHFSSSVWPNFGFVGIIGAIAFLALLYFQRRRIRSLFCKIRRTEIKHIATLNYYRDSSFTYPIVTVTPTSIGTTPDFTEDRVPKNPEPQEVVEIYQEIYDGLHSMAEGTSHMSNSELISSQCFKPIPRTRLKVDTTLRAEFCGDPKALGMDSSGFPIDSADYENADQCNSMDPRSFGQNSQTSDDENQILSFKRRLHAYRNWNLRIPLDDVYVEPTEYKLFLSEASDILYEENNKENKDEESDDEDYFG</sequence>
<dbReference type="STRING" id="7209.A0A1I7V582"/>
<dbReference type="Proteomes" id="UP000095285">
    <property type="component" value="Unassembled WGS sequence"/>
</dbReference>
<evidence type="ECO:0000256" key="3">
    <source>
        <dbReference type="ARBA" id="ARBA00022729"/>
    </source>
</evidence>
<dbReference type="InterPro" id="IPR000742">
    <property type="entry name" value="EGF"/>
</dbReference>
<dbReference type="InterPro" id="IPR000152">
    <property type="entry name" value="EGF-type_Asp/Asn_hydroxyl_site"/>
</dbReference>
<dbReference type="InterPro" id="IPR007110">
    <property type="entry name" value="Ig-like_dom"/>
</dbReference>
<evidence type="ECO:0000256" key="2">
    <source>
        <dbReference type="ARBA" id="ARBA00022692"/>
    </source>
</evidence>
<dbReference type="FunFam" id="2.10.25.10:FF:000279">
    <property type="entry name" value="Neurogenic locus notch 1"/>
    <property type="match status" value="1"/>
</dbReference>
<keyword evidence="6 8" id="KW-1015">Disulfide bond</keyword>
<dbReference type="CDD" id="cd00112">
    <property type="entry name" value="LDLa"/>
    <property type="match status" value="1"/>
</dbReference>
<dbReference type="SMART" id="SM00409">
    <property type="entry name" value="IG"/>
    <property type="match status" value="1"/>
</dbReference>
<feature type="domain" description="Sushi" evidence="16">
    <location>
        <begin position="627"/>
        <end position="688"/>
    </location>
</feature>
<dbReference type="SMART" id="SM00032">
    <property type="entry name" value="CCP"/>
    <property type="match status" value="5"/>
</dbReference>
<keyword evidence="12" id="KW-0472">Membrane</keyword>
<evidence type="ECO:0000256" key="8">
    <source>
        <dbReference type="PROSITE-ProRule" id="PRU00076"/>
    </source>
</evidence>
<feature type="disulfide bond" evidence="8">
    <location>
        <begin position="1978"/>
        <end position="1988"/>
    </location>
</feature>
<dbReference type="InterPro" id="IPR003410">
    <property type="entry name" value="HYR_dom"/>
</dbReference>
<feature type="region of interest" description="Disordered" evidence="11">
    <location>
        <begin position="3089"/>
        <end position="3108"/>
    </location>
</feature>
<feature type="disulfide bond" evidence="8">
    <location>
        <begin position="1899"/>
        <end position="1909"/>
    </location>
</feature>
<evidence type="ECO:0000256" key="1">
    <source>
        <dbReference type="ARBA" id="ARBA00022536"/>
    </source>
</evidence>
<dbReference type="InterPro" id="IPR000436">
    <property type="entry name" value="Sushi_SCR_CCP_dom"/>
</dbReference>
<feature type="domain" description="EGF-like" evidence="13">
    <location>
        <begin position="2134"/>
        <end position="2170"/>
    </location>
</feature>
<comment type="caution">
    <text evidence="8">Lacks conserved residue(s) required for the propagation of feature annotation.</text>
</comment>
<dbReference type="FunFam" id="2.10.25.10:FF:000005">
    <property type="entry name" value="Fibrillin 2"/>
    <property type="match status" value="1"/>
</dbReference>
<evidence type="ECO:0000313" key="18">
    <source>
        <dbReference type="WBParaSite" id="EN70_10010"/>
    </source>
</evidence>
<dbReference type="SUPFAM" id="SSF57424">
    <property type="entry name" value="LDL receptor-like module"/>
    <property type="match status" value="1"/>
</dbReference>
<evidence type="ECO:0000259" key="16">
    <source>
        <dbReference type="PROSITE" id="PS50923"/>
    </source>
</evidence>
<dbReference type="CDD" id="cd00033">
    <property type="entry name" value="CCP"/>
    <property type="match status" value="2"/>
</dbReference>
<feature type="disulfide bond" evidence="10">
    <location>
        <begin position="629"/>
        <end position="672"/>
    </location>
</feature>
<feature type="domain" description="EGF-like" evidence="13">
    <location>
        <begin position="2053"/>
        <end position="2094"/>
    </location>
</feature>
<accession>A0A1I7V582</accession>
<feature type="domain" description="EGF-like" evidence="13">
    <location>
        <begin position="2096"/>
        <end position="2133"/>
    </location>
</feature>
<dbReference type="InterPro" id="IPR049883">
    <property type="entry name" value="NOTCH1_EGF-like"/>
</dbReference>
<keyword evidence="1 8" id="KW-0245">EGF-like domain</keyword>
<feature type="transmembrane region" description="Helical" evidence="12">
    <location>
        <begin position="2866"/>
        <end position="2887"/>
    </location>
</feature>
<keyword evidence="5 12" id="KW-1133">Transmembrane helix</keyword>
<dbReference type="Pfam" id="PF07699">
    <property type="entry name" value="Ephrin_rec_like"/>
    <property type="match status" value="6"/>
</dbReference>
<dbReference type="SUPFAM" id="SSF57184">
    <property type="entry name" value="Growth factor receptor domain"/>
    <property type="match status" value="3"/>
</dbReference>
<dbReference type="SMART" id="SM00181">
    <property type="entry name" value="EGF"/>
    <property type="match status" value="12"/>
</dbReference>
<dbReference type="PROSITE" id="PS50068">
    <property type="entry name" value="LDLRA_2"/>
    <property type="match status" value="1"/>
</dbReference>
<dbReference type="InterPro" id="IPR002172">
    <property type="entry name" value="LDrepeatLR_classA_rpt"/>
</dbReference>
<evidence type="ECO:0000259" key="15">
    <source>
        <dbReference type="PROSITE" id="PS50835"/>
    </source>
</evidence>
<dbReference type="PROSITE" id="PS01186">
    <property type="entry name" value="EGF_2"/>
    <property type="match status" value="6"/>
</dbReference>
<dbReference type="PANTHER" id="PTHR12916">
    <property type="entry name" value="CYTOCHROME C OXIDASE POLYPEPTIDE VIC-2"/>
    <property type="match status" value="1"/>
</dbReference>
<dbReference type="SMART" id="SM00179">
    <property type="entry name" value="EGF_CA"/>
    <property type="match status" value="7"/>
</dbReference>
<feature type="disulfide bond" evidence="8">
    <location>
        <begin position="1924"/>
        <end position="1933"/>
    </location>
</feature>
<feature type="domain" description="EGF-like" evidence="13">
    <location>
        <begin position="1974"/>
        <end position="2009"/>
    </location>
</feature>
<proteinExistence type="predicted"/>
<feature type="domain" description="Ig-like" evidence="15">
    <location>
        <begin position="773"/>
        <end position="833"/>
    </location>
</feature>
<keyword evidence="2 12" id="KW-0812">Transmembrane</keyword>
<dbReference type="PROSITE" id="PS00022">
    <property type="entry name" value="EGF_1"/>
    <property type="match status" value="9"/>
</dbReference>
<dbReference type="CDD" id="cd00054">
    <property type="entry name" value="EGF_CA"/>
    <property type="match status" value="4"/>
</dbReference>
<evidence type="ECO:0000256" key="7">
    <source>
        <dbReference type="ARBA" id="ARBA00023180"/>
    </source>
</evidence>
<dbReference type="PROSITE" id="PS50835">
    <property type="entry name" value="IG_LIKE"/>
    <property type="match status" value="1"/>
</dbReference>
<dbReference type="SMART" id="SM01411">
    <property type="entry name" value="Ephrin_rec_like"/>
    <property type="match status" value="7"/>
</dbReference>
<dbReference type="Gene3D" id="2.60.120.200">
    <property type="match status" value="1"/>
</dbReference>
<dbReference type="SUPFAM" id="SSF49899">
    <property type="entry name" value="Concanavalin A-like lectins/glucanases"/>
    <property type="match status" value="1"/>
</dbReference>
<evidence type="ECO:0000256" key="4">
    <source>
        <dbReference type="ARBA" id="ARBA00022737"/>
    </source>
</evidence>
<dbReference type="SUPFAM" id="SSF57535">
    <property type="entry name" value="Complement control module/SCR domain"/>
    <property type="match status" value="2"/>
</dbReference>
<dbReference type="InterPro" id="IPR001881">
    <property type="entry name" value="EGF-like_Ca-bd_dom"/>
</dbReference>
<evidence type="ECO:0000259" key="14">
    <source>
        <dbReference type="PROSITE" id="PS50825"/>
    </source>
</evidence>
<dbReference type="SMART" id="SM00192">
    <property type="entry name" value="LDLa"/>
    <property type="match status" value="1"/>
</dbReference>
<feature type="domain" description="Sushi" evidence="16">
    <location>
        <begin position="345"/>
        <end position="407"/>
    </location>
</feature>
<dbReference type="InterPro" id="IPR003599">
    <property type="entry name" value="Ig_sub"/>
</dbReference>
<feature type="disulfide bond" evidence="8">
    <location>
        <begin position="2084"/>
        <end position="2093"/>
    </location>
</feature>
<dbReference type="SUPFAM" id="SSF48726">
    <property type="entry name" value="Immunoglobulin"/>
    <property type="match status" value="1"/>
</dbReference>
<dbReference type="WBParaSite" id="EN70_10010">
    <property type="protein sequence ID" value="EN70_10010"/>
    <property type="gene ID" value="EN70_10010"/>
</dbReference>
<dbReference type="InterPro" id="IPR036179">
    <property type="entry name" value="Ig-like_dom_sf"/>
</dbReference>
<dbReference type="FunFam" id="2.10.25.10:FF:000066">
    <property type="entry name" value="FAT atypical cadherin 4"/>
    <property type="match status" value="1"/>
</dbReference>
<dbReference type="InterPro" id="IPR013320">
    <property type="entry name" value="ConA-like_dom_sf"/>
</dbReference>
<evidence type="ECO:0000256" key="5">
    <source>
        <dbReference type="ARBA" id="ARBA00022989"/>
    </source>
</evidence>
<evidence type="ECO:0000313" key="17">
    <source>
        <dbReference type="Proteomes" id="UP000095285"/>
    </source>
</evidence>
<feature type="disulfide bond" evidence="8">
    <location>
        <begin position="2202"/>
        <end position="2211"/>
    </location>
</feature>
<keyword evidence="10" id="KW-0768">Sushi</keyword>
<dbReference type="eggNOG" id="KOG1217">
    <property type="taxonomic scope" value="Eukaryota"/>
</dbReference>
<dbReference type="InterPro" id="IPR009030">
    <property type="entry name" value="Growth_fac_rcpt_cys_sf"/>
</dbReference>
<dbReference type="SUPFAM" id="SSF49854">
    <property type="entry name" value="Spermadhesin, CUB domain"/>
    <property type="match status" value="1"/>
</dbReference>
<name>A0A1I7V582_LOALO</name>
<feature type="compositionally biased region" description="Acidic residues" evidence="11">
    <location>
        <begin position="3098"/>
        <end position="3108"/>
    </location>
</feature>
<protein>
    <submittedName>
        <fullName evidence="18">Deleted in malignant brain tumors 1 protein</fullName>
    </submittedName>
</protein>
<keyword evidence="7" id="KW-0325">Glycoprotein</keyword>
<evidence type="ECO:0000256" key="6">
    <source>
        <dbReference type="ARBA" id="ARBA00023157"/>
    </source>
</evidence>
<feature type="disulfide bond" evidence="8">
    <location>
        <begin position="2041"/>
        <end position="2050"/>
    </location>
</feature>
<feature type="domain" description="EGF-like" evidence="13">
    <location>
        <begin position="2172"/>
        <end position="2212"/>
    </location>
</feature>
<dbReference type="GO" id="GO:0005509">
    <property type="term" value="F:calcium ion binding"/>
    <property type="evidence" value="ECO:0007669"/>
    <property type="project" value="InterPro"/>
</dbReference>
<feature type="disulfide bond" evidence="8">
    <location>
        <begin position="2160"/>
        <end position="2169"/>
    </location>
</feature>
<feature type="domain" description="EGF-like" evidence="13">
    <location>
        <begin position="2011"/>
        <end position="2051"/>
    </location>
</feature>
<evidence type="ECO:0000256" key="9">
    <source>
        <dbReference type="PROSITE-ProRule" id="PRU00124"/>
    </source>
</evidence>
<evidence type="ECO:0000256" key="12">
    <source>
        <dbReference type="SAM" id="Phobius"/>
    </source>
</evidence>
<evidence type="ECO:0000256" key="11">
    <source>
        <dbReference type="SAM" id="MobiDB-lite"/>
    </source>
</evidence>
<dbReference type="Pfam" id="PF02494">
    <property type="entry name" value="HYR"/>
    <property type="match status" value="1"/>
</dbReference>
<keyword evidence="17" id="KW-1185">Reference proteome</keyword>
<dbReference type="InterPro" id="IPR018097">
    <property type="entry name" value="EGF_Ca-bd_CS"/>
</dbReference>
<dbReference type="PROSITE" id="PS00010">
    <property type="entry name" value="ASX_HYDROXYL"/>
    <property type="match status" value="1"/>
</dbReference>
<dbReference type="Pfam" id="PF07645">
    <property type="entry name" value="EGF_CA"/>
    <property type="match status" value="1"/>
</dbReference>
<dbReference type="Pfam" id="PF00008">
    <property type="entry name" value="EGF"/>
    <property type="match status" value="1"/>
</dbReference>
<dbReference type="Gene3D" id="2.10.25.10">
    <property type="entry name" value="Laminin"/>
    <property type="match status" value="8"/>
</dbReference>
<dbReference type="InterPro" id="IPR036055">
    <property type="entry name" value="LDL_receptor-like_sf"/>
</dbReference>
<evidence type="ECO:0000259" key="13">
    <source>
        <dbReference type="PROSITE" id="PS50026"/>
    </source>
</evidence>
<dbReference type="Gene3D" id="4.10.400.10">
    <property type="entry name" value="Low-density Lipoprotein Receptor"/>
    <property type="match status" value="1"/>
</dbReference>
<dbReference type="PROSITE" id="PS50825">
    <property type="entry name" value="HYR"/>
    <property type="match status" value="1"/>
</dbReference>
<dbReference type="PROSITE" id="PS01187">
    <property type="entry name" value="EGF_CA"/>
    <property type="match status" value="1"/>
</dbReference>
<reference evidence="18" key="2">
    <citation type="submission" date="2016-11" db="UniProtKB">
        <authorList>
            <consortium name="WormBaseParasite"/>
        </authorList>
    </citation>
    <scope>IDENTIFICATION</scope>
</reference>
<dbReference type="PROSITE" id="PS50923">
    <property type="entry name" value="SUSHI"/>
    <property type="match status" value="2"/>
</dbReference>